<dbReference type="EMBL" id="FRCL01000008">
    <property type="protein sequence ID" value="SHM90341.1"/>
    <property type="molecule type" value="Genomic_DNA"/>
</dbReference>
<dbReference type="InterPro" id="IPR036388">
    <property type="entry name" value="WH-like_DNA-bd_sf"/>
</dbReference>
<dbReference type="STRING" id="178356.SAMN05216269_108132"/>
<proteinExistence type="predicted"/>
<dbReference type="Gene3D" id="1.10.10.10">
    <property type="entry name" value="Winged helix-like DNA-binding domain superfamily/Winged helix DNA-binding domain"/>
    <property type="match status" value="2"/>
</dbReference>
<dbReference type="InterPro" id="IPR010896">
    <property type="entry name" value="NUMOD1"/>
</dbReference>
<dbReference type="InterPro" id="IPR035901">
    <property type="entry name" value="GIY-YIG_endonuc_sf"/>
</dbReference>
<dbReference type="SUPFAM" id="SSF64496">
    <property type="entry name" value="DNA-binding domain of intron-encoded endonucleases"/>
    <property type="match status" value="1"/>
</dbReference>
<evidence type="ECO:0000313" key="3">
    <source>
        <dbReference type="Proteomes" id="UP000184092"/>
    </source>
</evidence>
<dbReference type="Proteomes" id="UP000184092">
    <property type="component" value="Unassembled WGS sequence"/>
</dbReference>
<dbReference type="SMART" id="SM00465">
    <property type="entry name" value="GIYc"/>
    <property type="match status" value="1"/>
</dbReference>
<dbReference type="InterPro" id="IPR000305">
    <property type="entry name" value="GIY-YIG_endonuc"/>
</dbReference>
<sequence length="219" mass="24697">MMQKKKHLVYKVTNQETGEAYIGVTTRSMDERKADHIQKANKGTGGYFQAAIATYGPDAFSWKEIDTASSNDELASKEIRYISEYDALESGYNSDRGGSIKKSVYQYNLDGSLNATFEDLTTAGKSINVRKQAISRACWSVNQTLGGYLWSYDYKEPFIVEPDNRKKQVTQFTLNGEILARYNSVAEASRITGLSKTCISRCCRGERRSSSGFLWKYQD</sequence>
<dbReference type="PROSITE" id="PS50164">
    <property type="entry name" value="GIY_YIG"/>
    <property type="match status" value="1"/>
</dbReference>
<dbReference type="Pfam" id="PF07453">
    <property type="entry name" value="NUMOD1"/>
    <property type="match status" value="2"/>
</dbReference>
<dbReference type="Gene3D" id="3.40.1440.10">
    <property type="entry name" value="GIY-YIG endonuclease"/>
    <property type="match status" value="1"/>
</dbReference>
<name>A0A1M7MHK4_9FLAO</name>
<dbReference type="CDD" id="cd10443">
    <property type="entry name" value="GIY-YIG_HE_Tlr8p_PBC-V_like"/>
    <property type="match status" value="1"/>
</dbReference>
<reference evidence="3" key="1">
    <citation type="submission" date="2016-11" db="EMBL/GenBank/DDBJ databases">
        <authorList>
            <person name="Varghese N."/>
            <person name="Submissions S."/>
        </authorList>
    </citation>
    <scope>NUCLEOTIDE SEQUENCE [LARGE SCALE GENOMIC DNA]</scope>
    <source>
        <strain evidence="3">CGMCC 1.2749</strain>
    </source>
</reference>
<accession>A0A1M7MHK4</accession>
<dbReference type="Pfam" id="PF01541">
    <property type="entry name" value="GIY-YIG"/>
    <property type="match status" value="1"/>
</dbReference>
<dbReference type="SUPFAM" id="SSF82771">
    <property type="entry name" value="GIY-YIG endonuclease"/>
    <property type="match status" value="1"/>
</dbReference>
<dbReference type="AlphaFoldDB" id="A0A1M7MHK4"/>
<keyword evidence="3" id="KW-1185">Reference proteome</keyword>
<feature type="domain" description="GIY-YIG" evidence="1">
    <location>
        <begin position="5"/>
        <end position="94"/>
    </location>
</feature>
<protein>
    <submittedName>
        <fullName evidence="2">NUMOD1 domain-containing protein</fullName>
    </submittedName>
</protein>
<organism evidence="2 3">
    <name type="scientific">Flavobacterium xinjiangense</name>
    <dbReference type="NCBI Taxonomy" id="178356"/>
    <lineage>
        <taxon>Bacteria</taxon>
        <taxon>Pseudomonadati</taxon>
        <taxon>Bacteroidota</taxon>
        <taxon>Flavobacteriia</taxon>
        <taxon>Flavobacteriales</taxon>
        <taxon>Flavobacteriaceae</taxon>
        <taxon>Flavobacterium</taxon>
    </lineage>
</organism>
<evidence type="ECO:0000259" key="1">
    <source>
        <dbReference type="PROSITE" id="PS50164"/>
    </source>
</evidence>
<dbReference type="InterPro" id="IPR003647">
    <property type="entry name" value="Intron_nuc_1_rpt"/>
</dbReference>
<dbReference type="SMART" id="SM00497">
    <property type="entry name" value="IENR1"/>
    <property type="match status" value="2"/>
</dbReference>
<evidence type="ECO:0000313" key="2">
    <source>
        <dbReference type="EMBL" id="SHM90341.1"/>
    </source>
</evidence>
<dbReference type="RefSeq" id="WP_244153798.1">
    <property type="nucleotide sequence ID" value="NZ_FRCL01000008.1"/>
</dbReference>
<gene>
    <name evidence="2" type="ORF">SAMN05216269_108132</name>
</gene>